<organism evidence="7 8">
    <name type="scientific">Citrus x changshan-huyou</name>
    <dbReference type="NCBI Taxonomy" id="2935761"/>
    <lineage>
        <taxon>Eukaryota</taxon>
        <taxon>Viridiplantae</taxon>
        <taxon>Streptophyta</taxon>
        <taxon>Embryophyta</taxon>
        <taxon>Tracheophyta</taxon>
        <taxon>Spermatophyta</taxon>
        <taxon>Magnoliopsida</taxon>
        <taxon>eudicotyledons</taxon>
        <taxon>Gunneridae</taxon>
        <taxon>Pentapetalae</taxon>
        <taxon>rosids</taxon>
        <taxon>malvids</taxon>
        <taxon>Sapindales</taxon>
        <taxon>Rutaceae</taxon>
        <taxon>Aurantioideae</taxon>
        <taxon>Citrus</taxon>
    </lineage>
</organism>
<comment type="subunit">
    <text evidence="4">Component of the eukaryotic translation initiation factor 3 (eIF-3) complex.</text>
</comment>
<keyword evidence="1 4" id="KW-0963">Cytoplasm</keyword>
<sequence>MATSFLQAAASTEKVNAPPALQVVQTEGLVLLKIIKHCKDLSPSLVTGQLLGLDIGTVLEVTNCFPFPNHQQENDINQETDDIGANYQLDMMRCLRDSNADSNVVGWYQSTPPGGCFQSVEFIETFMNYKENIGKCVCIIYAPSRSNIQGGLAGLKALKLSDTFLELYRNGNFSGESLRDKNISWADVFEEITIRVSNSALVSAFMSTLEPDRVTDQSDHDRLQISSKPLLESNVEFLIRCMDDLSTEQKKLKFYFKDVTRQQAWVQERRDENEARKAAGEDPLPEGDSSNPFFKPIPEPSRLESLLITNRIADYCNQIHRVAGHSFSRLSLIKALHDD</sequence>
<dbReference type="InterPro" id="IPR050242">
    <property type="entry name" value="JAMM_MPN+_peptidase_M67A"/>
</dbReference>
<dbReference type="Proteomes" id="UP001428341">
    <property type="component" value="Unassembled WGS sequence"/>
</dbReference>
<evidence type="ECO:0000256" key="4">
    <source>
        <dbReference type="HAMAP-Rule" id="MF_03007"/>
    </source>
</evidence>
<evidence type="ECO:0000256" key="1">
    <source>
        <dbReference type="ARBA" id="ARBA00022490"/>
    </source>
</evidence>
<dbReference type="PROSITE" id="PS50249">
    <property type="entry name" value="MPN"/>
    <property type="match status" value="1"/>
</dbReference>
<keyword evidence="8" id="KW-1185">Reference proteome</keyword>
<dbReference type="GO" id="GO:0003743">
    <property type="term" value="F:translation initiation factor activity"/>
    <property type="evidence" value="ECO:0007669"/>
    <property type="project" value="UniProtKB-UniRule"/>
</dbReference>
<evidence type="ECO:0000256" key="3">
    <source>
        <dbReference type="ARBA" id="ARBA00022917"/>
    </source>
</evidence>
<dbReference type="InterPro" id="IPR027524">
    <property type="entry name" value="eIF3h"/>
</dbReference>
<comment type="subcellular location">
    <subcellularLocation>
        <location evidence="4">Cytoplasm</location>
    </subcellularLocation>
</comment>
<comment type="similarity">
    <text evidence="4">Belongs to the eIF-3 subunit H family.</text>
</comment>
<dbReference type="PANTHER" id="PTHR10410">
    <property type="entry name" value="EUKARYOTIC TRANSLATION INITIATION FACTOR 3 -RELATED"/>
    <property type="match status" value="1"/>
</dbReference>
<dbReference type="GO" id="GO:0001732">
    <property type="term" value="P:formation of cytoplasmic translation initiation complex"/>
    <property type="evidence" value="ECO:0007669"/>
    <property type="project" value="UniProtKB-UniRule"/>
</dbReference>
<dbReference type="Pfam" id="PF01398">
    <property type="entry name" value="JAB"/>
    <property type="match status" value="1"/>
</dbReference>
<name>A0AAP0LX73_9ROSI</name>
<evidence type="ECO:0000313" key="7">
    <source>
        <dbReference type="EMBL" id="KAK9189068.1"/>
    </source>
</evidence>
<evidence type="ECO:0000313" key="8">
    <source>
        <dbReference type="Proteomes" id="UP001428341"/>
    </source>
</evidence>
<dbReference type="HAMAP" id="MF_03007">
    <property type="entry name" value="eIF3h"/>
    <property type="match status" value="1"/>
</dbReference>
<accession>A0AAP0LX73</accession>
<protein>
    <recommendedName>
        <fullName evidence="4">Eukaryotic translation initiation factor 3 subunit H</fullName>
        <shortName evidence="4">eIF3h</shortName>
    </recommendedName>
</protein>
<dbReference type="EMBL" id="JBCGBO010000007">
    <property type="protein sequence ID" value="KAK9189068.1"/>
    <property type="molecule type" value="Genomic_DNA"/>
</dbReference>
<dbReference type="GO" id="GO:0016282">
    <property type="term" value="C:eukaryotic 43S preinitiation complex"/>
    <property type="evidence" value="ECO:0007669"/>
    <property type="project" value="UniProtKB-UniRule"/>
</dbReference>
<dbReference type="AlphaFoldDB" id="A0AAP0LX73"/>
<evidence type="ECO:0000256" key="5">
    <source>
        <dbReference type="SAM" id="MobiDB-lite"/>
    </source>
</evidence>
<feature type="compositionally biased region" description="Basic and acidic residues" evidence="5">
    <location>
        <begin position="267"/>
        <end position="280"/>
    </location>
</feature>
<feature type="region of interest" description="Disordered" evidence="5">
    <location>
        <begin position="267"/>
        <end position="295"/>
    </location>
</feature>
<dbReference type="Pfam" id="PF19445">
    <property type="entry name" value="eIF3h_C"/>
    <property type="match status" value="1"/>
</dbReference>
<dbReference type="InterPro" id="IPR045810">
    <property type="entry name" value="eIF3h_C"/>
</dbReference>
<evidence type="ECO:0000259" key="6">
    <source>
        <dbReference type="PROSITE" id="PS50249"/>
    </source>
</evidence>
<dbReference type="InterPro" id="IPR037518">
    <property type="entry name" value="MPN"/>
</dbReference>
<comment type="function">
    <text evidence="4">Component of the eukaryotic translation initiation factor 3 (eIF-3) complex, which is involved in protein synthesis of a specialized repertoire of mRNAs and, together with other initiation factors, stimulates binding of mRNA and methionyl-tRNAi to the 40S ribosome. The eIF-3 complex specifically targets and initiates translation of a subset of mRNAs involved in cell proliferation.</text>
</comment>
<reference evidence="7 8" key="1">
    <citation type="submission" date="2024-05" db="EMBL/GenBank/DDBJ databases">
        <title>Haplotype-resolved chromosome-level genome assembly of Huyou (Citrus changshanensis).</title>
        <authorList>
            <person name="Miao C."/>
            <person name="Chen W."/>
            <person name="Wu Y."/>
            <person name="Wang L."/>
            <person name="Zhao S."/>
            <person name="Grierson D."/>
            <person name="Xu C."/>
            <person name="Chen K."/>
        </authorList>
    </citation>
    <scope>NUCLEOTIDE SEQUENCE [LARGE SCALE GENOMIC DNA]</scope>
    <source>
        <strain evidence="7">01-14</strain>
        <tissue evidence="7">Leaf</tissue>
    </source>
</reference>
<dbReference type="GO" id="GO:0005852">
    <property type="term" value="C:eukaryotic translation initiation factor 3 complex"/>
    <property type="evidence" value="ECO:0007669"/>
    <property type="project" value="UniProtKB-UniRule"/>
</dbReference>
<feature type="domain" description="MPN" evidence="6">
    <location>
        <begin position="24"/>
        <end position="164"/>
    </location>
</feature>
<dbReference type="Gene3D" id="3.40.140.10">
    <property type="entry name" value="Cytidine Deaminase, domain 2"/>
    <property type="match status" value="1"/>
</dbReference>
<proteinExistence type="inferred from homology"/>
<gene>
    <name evidence="7" type="ORF">WN944_020473</name>
</gene>
<dbReference type="GO" id="GO:0033290">
    <property type="term" value="C:eukaryotic 48S preinitiation complex"/>
    <property type="evidence" value="ECO:0007669"/>
    <property type="project" value="UniProtKB-UniRule"/>
</dbReference>
<evidence type="ECO:0000256" key="2">
    <source>
        <dbReference type="ARBA" id="ARBA00022540"/>
    </source>
</evidence>
<comment type="caution">
    <text evidence="7">The sequence shown here is derived from an EMBL/GenBank/DDBJ whole genome shotgun (WGS) entry which is preliminary data.</text>
</comment>
<dbReference type="SMART" id="SM00232">
    <property type="entry name" value="JAB_MPN"/>
    <property type="match status" value="1"/>
</dbReference>
<keyword evidence="3 4" id="KW-0648">Protein biosynthesis</keyword>
<keyword evidence="2 4" id="KW-0396">Initiation factor</keyword>
<dbReference type="InterPro" id="IPR000555">
    <property type="entry name" value="JAMM/MPN+_dom"/>
</dbReference>
<dbReference type="GO" id="GO:0008237">
    <property type="term" value="F:metallopeptidase activity"/>
    <property type="evidence" value="ECO:0007669"/>
    <property type="project" value="InterPro"/>
</dbReference>
<dbReference type="CDD" id="cd08065">
    <property type="entry name" value="MPN_eIF3h"/>
    <property type="match status" value="1"/>
</dbReference>